<name>A0A4Q7J5U0_9PSEU</name>
<dbReference type="AlphaFoldDB" id="A0A4Q7J5U0"/>
<dbReference type="InterPro" id="IPR003439">
    <property type="entry name" value="ABC_transporter-like_ATP-bd"/>
</dbReference>
<dbReference type="RefSeq" id="WP_130476666.1">
    <property type="nucleotide sequence ID" value="NZ_SFCC01000009.1"/>
</dbReference>
<evidence type="ECO:0000256" key="3">
    <source>
        <dbReference type="ARBA" id="ARBA00022741"/>
    </source>
</evidence>
<dbReference type="SMART" id="SM00382">
    <property type="entry name" value="AAA"/>
    <property type="match status" value="1"/>
</dbReference>
<dbReference type="PANTHER" id="PTHR43335:SF4">
    <property type="entry name" value="ABC TRANSPORTER, ATP-BINDING PROTEIN"/>
    <property type="match status" value="1"/>
</dbReference>
<feature type="domain" description="ABC transporter" evidence="5">
    <location>
        <begin position="2"/>
        <end position="227"/>
    </location>
</feature>
<keyword evidence="4 6" id="KW-0067">ATP-binding</keyword>
<evidence type="ECO:0000256" key="2">
    <source>
        <dbReference type="ARBA" id="ARBA00022448"/>
    </source>
</evidence>
<dbReference type="CDD" id="cd03268">
    <property type="entry name" value="ABC_BcrA_bacitracin_resist"/>
    <property type="match status" value="1"/>
</dbReference>
<dbReference type="Gene3D" id="3.40.50.300">
    <property type="entry name" value="P-loop containing nucleotide triphosphate hydrolases"/>
    <property type="match status" value="1"/>
</dbReference>
<protein>
    <submittedName>
        <fullName evidence="6">ABC transporter ATP-binding protein</fullName>
    </submittedName>
</protein>
<dbReference type="InterPro" id="IPR027417">
    <property type="entry name" value="P-loop_NTPase"/>
</dbReference>
<proteinExistence type="inferred from homology"/>
<evidence type="ECO:0000313" key="7">
    <source>
        <dbReference type="Proteomes" id="UP000292003"/>
    </source>
</evidence>
<keyword evidence="7" id="KW-1185">Reference proteome</keyword>
<dbReference type="Pfam" id="PF00005">
    <property type="entry name" value="ABC_tran"/>
    <property type="match status" value="1"/>
</dbReference>
<dbReference type="PANTHER" id="PTHR43335">
    <property type="entry name" value="ABC TRANSPORTER, ATP-BINDING PROTEIN"/>
    <property type="match status" value="1"/>
</dbReference>
<comment type="similarity">
    <text evidence="1">Belongs to the ABC transporter superfamily.</text>
</comment>
<keyword evidence="2" id="KW-0813">Transport</keyword>
<dbReference type="GO" id="GO:0005524">
    <property type="term" value="F:ATP binding"/>
    <property type="evidence" value="ECO:0007669"/>
    <property type="project" value="UniProtKB-KW"/>
</dbReference>
<dbReference type="OrthoDB" id="9804819at2"/>
<evidence type="ECO:0000313" key="6">
    <source>
        <dbReference type="EMBL" id="RZQ62238.1"/>
    </source>
</evidence>
<organism evidence="6 7">
    <name type="scientific">Amycolatopsis suaedae</name>
    <dbReference type="NCBI Taxonomy" id="2510978"/>
    <lineage>
        <taxon>Bacteria</taxon>
        <taxon>Bacillati</taxon>
        <taxon>Actinomycetota</taxon>
        <taxon>Actinomycetes</taxon>
        <taxon>Pseudonocardiales</taxon>
        <taxon>Pseudonocardiaceae</taxon>
        <taxon>Amycolatopsis</taxon>
    </lineage>
</organism>
<evidence type="ECO:0000256" key="1">
    <source>
        <dbReference type="ARBA" id="ARBA00005417"/>
    </source>
</evidence>
<dbReference type="Proteomes" id="UP000292003">
    <property type="component" value="Unassembled WGS sequence"/>
</dbReference>
<dbReference type="InterPro" id="IPR003593">
    <property type="entry name" value="AAA+_ATPase"/>
</dbReference>
<gene>
    <name evidence="6" type="ORF">EWH70_18300</name>
</gene>
<dbReference type="SUPFAM" id="SSF52540">
    <property type="entry name" value="P-loop containing nucleoside triphosphate hydrolases"/>
    <property type="match status" value="1"/>
</dbReference>
<keyword evidence="3" id="KW-0547">Nucleotide-binding</keyword>
<evidence type="ECO:0000259" key="5">
    <source>
        <dbReference type="PROSITE" id="PS50893"/>
    </source>
</evidence>
<dbReference type="PROSITE" id="PS50893">
    <property type="entry name" value="ABC_TRANSPORTER_2"/>
    <property type="match status" value="1"/>
</dbReference>
<dbReference type="InterPro" id="IPR017871">
    <property type="entry name" value="ABC_transporter-like_CS"/>
</dbReference>
<sequence length="303" mass="31671">MIKLRELTKRYGDRTAVDGLTVDIPPGTVTGFLGPNGSGKSTTMRMVLGLDRPDTGTATVNGRHYAGLACPLREVGALLDAAAVHPGRSGARHLLAMARSNGLADTRVDEVLATVGLSDVAGKRVGTYSLGMRQRLGIAGALLGDPPVLLFDEPVNGLDPDGVRWVRQLMRSLAGEGRTVLVSSHLMSEMQLTADRLVVIGRGRLLADSTVAEFIAANSAAEVRVRLPRAADREVLAARLRAAGALVTAHGDELAVRGAGVESVGEAAHGSGVLLHGLAEHSASLEQAYLELTADETEYAGVH</sequence>
<dbReference type="GO" id="GO:0016887">
    <property type="term" value="F:ATP hydrolysis activity"/>
    <property type="evidence" value="ECO:0007669"/>
    <property type="project" value="InterPro"/>
</dbReference>
<evidence type="ECO:0000256" key="4">
    <source>
        <dbReference type="ARBA" id="ARBA00022840"/>
    </source>
</evidence>
<dbReference type="EMBL" id="SFCC01000009">
    <property type="protein sequence ID" value="RZQ62238.1"/>
    <property type="molecule type" value="Genomic_DNA"/>
</dbReference>
<comment type="caution">
    <text evidence="6">The sequence shown here is derived from an EMBL/GenBank/DDBJ whole genome shotgun (WGS) entry which is preliminary data.</text>
</comment>
<dbReference type="PROSITE" id="PS00211">
    <property type="entry name" value="ABC_TRANSPORTER_1"/>
    <property type="match status" value="1"/>
</dbReference>
<reference evidence="6 7" key="1">
    <citation type="submission" date="2019-02" db="EMBL/GenBank/DDBJ databases">
        <title>Draft genome sequence of Amycolatopsis sp. 8-3EHSu isolated from roots of Suaeda maritima.</title>
        <authorList>
            <person name="Duangmal K."/>
            <person name="Chantavorakit T."/>
        </authorList>
    </citation>
    <scope>NUCLEOTIDE SEQUENCE [LARGE SCALE GENOMIC DNA]</scope>
    <source>
        <strain evidence="6 7">8-3EHSu</strain>
    </source>
</reference>
<accession>A0A4Q7J5U0</accession>